<dbReference type="EMBL" id="CP003654">
    <property type="protein sequence ID" value="AFZ38174.1"/>
    <property type="molecule type" value="Genomic_DNA"/>
</dbReference>
<dbReference type="Proteomes" id="UP000010473">
    <property type="component" value="Plasmid pSTA7437.01"/>
</dbReference>
<dbReference type="Pfam" id="PF13358">
    <property type="entry name" value="DDE_3"/>
    <property type="match status" value="1"/>
</dbReference>
<dbReference type="KEGG" id="scs:Sta7437_4731"/>
<dbReference type="AlphaFoldDB" id="K9Y1H4"/>
<evidence type="ECO:0000313" key="2">
    <source>
        <dbReference type="EMBL" id="AFZ38168.1"/>
    </source>
</evidence>
<feature type="domain" description="Tc1-like transposase DDE" evidence="1">
    <location>
        <begin position="4"/>
        <end position="79"/>
    </location>
</feature>
<accession>K9Y1H4</accession>
<dbReference type="Gene3D" id="3.30.420.10">
    <property type="entry name" value="Ribonuclease H-like superfamily/Ribonuclease H"/>
    <property type="match status" value="1"/>
</dbReference>
<reference evidence="3" key="1">
    <citation type="submission" date="2012-06" db="EMBL/GenBank/DDBJ databases">
        <title>Finished plasmid 1 of genome of Stanieria cyanosphaera PCC 7437.</title>
        <authorList>
            <consortium name="US DOE Joint Genome Institute"/>
            <person name="Gugger M."/>
            <person name="Coursin T."/>
            <person name="Rippka R."/>
            <person name="Tandeau De Marsac N."/>
            <person name="Huntemann M."/>
            <person name="Wei C.-L."/>
            <person name="Han J."/>
            <person name="Detter J.C."/>
            <person name="Han C."/>
            <person name="Tapia R."/>
            <person name="Davenport K."/>
            <person name="Daligault H."/>
            <person name="Erkkila T."/>
            <person name="Gu W."/>
            <person name="Munk A.C.C."/>
            <person name="Teshima H."/>
            <person name="Xu Y."/>
            <person name="Chain P."/>
            <person name="Chen A."/>
            <person name="Krypides N."/>
            <person name="Mavromatis K."/>
            <person name="Markowitz V."/>
            <person name="Szeto E."/>
            <person name="Ivanova N."/>
            <person name="Mikhailova N."/>
            <person name="Ovchinnikova G."/>
            <person name="Pagani I."/>
            <person name="Pati A."/>
            <person name="Goodwin L."/>
            <person name="Peters L."/>
            <person name="Pitluck S."/>
            <person name="Woyke T."/>
            <person name="Kerfeld C."/>
        </authorList>
    </citation>
    <scope>NUCLEOTIDE SEQUENCE</scope>
    <source>
        <strain evidence="3">PCC 7437</strain>
        <plasmid evidence="3">pSTA7437.01</plasmid>
    </source>
</reference>
<keyword evidence="4" id="KW-1185">Reference proteome</keyword>
<organism evidence="3 4">
    <name type="scientific">Stanieria cyanosphaera (strain ATCC 29371 / PCC 7437)</name>
    <dbReference type="NCBI Taxonomy" id="111780"/>
    <lineage>
        <taxon>Bacteria</taxon>
        <taxon>Bacillati</taxon>
        <taxon>Cyanobacteriota</taxon>
        <taxon>Cyanophyceae</taxon>
        <taxon>Pleurocapsales</taxon>
        <taxon>Dermocarpellaceae</taxon>
        <taxon>Stanieria</taxon>
    </lineage>
</organism>
<evidence type="ECO:0000313" key="4">
    <source>
        <dbReference type="Proteomes" id="UP000010473"/>
    </source>
</evidence>
<keyword evidence="3" id="KW-0614">Plasmid</keyword>
<sequence length="112" mass="13162">MFNRVLADFAREFQLSRNKRVLLVLDQAGWHISHQLKLPEGLDLFYLPAHSPELQPAERLWPLTNEVVANHTPRSLSELEELLVLRCQKLLKQHDLVKGLTCYHWWPMTRAV</sequence>
<geneLocation type="plasmid" evidence="3 4">
    <name>pSTA7437.01</name>
</geneLocation>
<protein>
    <recommendedName>
        <fullName evidence="1">Tc1-like transposase DDE domain-containing protein</fullName>
    </recommendedName>
</protein>
<name>K9Y1H4_STAC7</name>
<dbReference type="InterPro" id="IPR038717">
    <property type="entry name" value="Tc1-like_DDE_dom"/>
</dbReference>
<dbReference type="InterPro" id="IPR036397">
    <property type="entry name" value="RNaseH_sf"/>
</dbReference>
<evidence type="ECO:0000259" key="1">
    <source>
        <dbReference type="Pfam" id="PF13358"/>
    </source>
</evidence>
<gene>
    <name evidence="2" type="ordered locus">Sta7437_4725</name>
    <name evidence="3" type="ordered locus">Sta7437_4731</name>
</gene>
<dbReference type="EMBL" id="CP003654">
    <property type="protein sequence ID" value="AFZ38168.1"/>
    <property type="molecule type" value="Genomic_DNA"/>
</dbReference>
<dbReference type="PATRIC" id="fig|111780.3.peg.4887"/>
<dbReference type="KEGG" id="scs:Sta7437_4725"/>
<evidence type="ECO:0000313" key="3">
    <source>
        <dbReference type="EMBL" id="AFZ38174.1"/>
    </source>
</evidence>
<dbReference type="HOGENOM" id="CLU_056788_6_3_3"/>
<dbReference type="GO" id="GO:0003676">
    <property type="term" value="F:nucleic acid binding"/>
    <property type="evidence" value="ECO:0007669"/>
    <property type="project" value="InterPro"/>
</dbReference>
<proteinExistence type="predicted"/>
<reference evidence="4" key="2">
    <citation type="journal article" date="2013" name="Proc. Natl. Acad. Sci. U.S.A.">
        <title>Improving the coverage of the cyanobacterial phylum using diversity-driven genome sequencing.</title>
        <authorList>
            <person name="Shih P.M."/>
            <person name="Wu D."/>
            <person name="Latifi A."/>
            <person name="Axen S.D."/>
            <person name="Fewer D.P."/>
            <person name="Talla E."/>
            <person name="Calteau A."/>
            <person name="Cai F."/>
            <person name="Tandeau de Marsac N."/>
            <person name="Rippka R."/>
            <person name="Herdman M."/>
            <person name="Sivonen K."/>
            <person name="Coursin T."/>
            <person name="Laurent T."/>
            <person name="Goodwin L."/>
            <person name="Nolan M."/>
            <person name="Davenport K.W."/>
            <person name="Han C.S."/>
            <person name="Rubin E.M."/>
            <person name="Eisen J.A."/>
            <person name="Woyke T."/>
            <person name="Gugger M."/>
            <person name="Kerfeld C.A."/>
        </authorList>
    </citation>
    <scope>NUCLEOTIDE SEQUENCE [LARGE SCALE GENOMIC DNA]</scope>
    <source>
        <strain evidence="4">ATCC 29371 / PCC 7437</strain>
        <plasmid evidence="4">Plasmid pSTA7437.01</plasmid>
    </source>
</reference>